<dbReference type="PANTHER" id="PTHR43155:SF2">
    <property type="entry name" value="CYCLIC DI-GMP PHOSPHODIESTERASE PA4108"/>
    <property type="match status" value="1"/>
</dbReference>
<dbReference type="InterPro" id="IPR037522">
    <property type="entry name" value="HD_GYP_dom"/>
</dbReference>
<evidence type="ECO:0000259" key="1">
    <source>
        <dbReference type="PROSITE" id="PS51832"/>
    </source>
</evidence>
<accession>A0A6I6JI27</accession>
<dbReference type="CDD" id="cd00077">
    <property type="entry name" value="HDc"/>
    <property type="match status" value="1"/>
</dbReference>
<proteinExistence type="predicted"/>
<dbReference type="PROSITE" id="PS51832">
    <property type="entry name" value="HD_GYP"/>
    <property type="match status" value="1"/>
</dbReference>
<dbReference type="InterPro" id="IPR003607">
    <property type="entry name" value="HD/PDEase_dom"/>
</dbReference>
<dbReference type="PANTHER" id="PTHR43155">
    <property type="entry name" value="CYCLIC DI-GMP PHOSPHODIESTERASE PA4108-RELATED"/>
    <property type="match status" value="1"/>
</dbReference>
<dbReference type="Gene3D" id="1.10.3210.10">
    <property type="entry name" value="Hypothetical protein af1432"/>
    <property type="match status" value="1"/>
</dbReference>
<organism evidence="2 3">
    <name type="scientific">Pseudodesulfovibrio cashew</name>
    <dbReference type="NCBI Taxonomy" id="2678688"/>
    <lineage>
        <taxon>Bacteria</taxon>
        <taxon>Pseudomonadati</taxon>
        <taxon>Thermodesulfobacteriota</taxon>
        <taxon>Desulfovibrionia</taxon>
        <taxon>Desulfovibrionales</taxon>
        <taxon>Desulfovibrionaceae</taxon>
    </lineage>
</organism>
<gene>
    <name evidence="2" type="ORF">GM415_08285</name>
</gene>
<evidence type="ECO:0000313" key="3">
    <source>
        <dbReference type="Proteomes" id="UP000428328"/>
    </source>
</evidence>
<protein>
    <submittedName>
        <fullName evidence="2">HD domain-containing protein</fullName>
    </submittedName>
</protein>
<sequence length="335" mass="38037">MSPRKNTSDTLNEEYYQISQGILGSFNKYRPPLDLFAFKEDVARVVPYYKTGDRLSNEQVEELARLTSEGLIFVSRADHSVYVKHISYQLDLVLVDRNLVEREIADIFTQALTRRLEEFFAQPVAVVFEKLWVDMMVLTEYLYKDISRTRALVRRLHTEHSLENHSLNCGYLGLALLAKLKADNFTEKVPRKTFDRLAAGLFLHDMGMSKVPAFIREKAKPLAPDERTKVNAHTKSGYEMLARLDLKFAEVEQCVTEHHERANGSGYPLKSTKQGFAGRLCALVDSFCAMTVKRPYAEAKPMLKAAAELGADPGYDKVMAKALQVLLVVDLKLKP</sequence>
<dbReference type="Pfam" id="PF13487">
    <property type="entry name" value="HD_5"/>
    <property type="match status" value="1"/>
</dbReference>
<keyword evidence="3" id="KW-1185">Reference proteome</keyword>
<name>A0A6I6JI27_9BACT</name>
<dbReference type="AlphaFoldDB" id="A0A6I6JI27"/>
<evidence type="ECO:0000313" key="2">
    <source>
        <dbReference type="EMBL" id="QGY40123.1"/>
    </source>
</evidence>
<dbReference type="KEGG" id="psel:GM415_08285"/>
<dbReference type="Proteomes" id="UP000428328">
    <property type="component" value="Chromosome"/>
</dbReference>
<reference evidence="2 3" key="1">
    <citation type="submission" date="2019-11" db="EMBL/GenBank/DDBJ databases">
        <authorList>
            <person name="Zheng R.K."/>
            <person name="Sun C.M."/>
        </authorList>
    </citation>
    <scope>NUCLEOTIDE SEQUENCE [LARGE SCALE GENOMIC DNA]</scope>
    <source>
        <strain evidence="2 3">SRB007</strain>
    </source>
</reference>
<feature type="domain" description="HD-GYP" evidence="1">
    <location>
        <begin position="145"/>
        <end position="335"/>
    </location>
</feature>
<dbReference type="RefSeq" id="WP_158947346.1">
    <property type="nucleotide sequence ID" value="NZ_CP046400.1"/>
</dbReference>
<dbReference type="EMBL" id="CP046400">
    <property type="protein sequence ID" value="QGY40123.1"/>
    <property type="molecule type" value="Genomic_DNA"/>
</dbReference>
<dbReference type="SUPFAM" id="SSF109604">
    <property type="entry name" value="HD-domain/PDEase-like"/>
    <property type="match status" value="1"/>
</dbReference>